<dbReference type="Proteomes" id="UP000002051">
    <property type="component" value="Chromosome 3"/>
</dbReference>
<dbReference type="EMBL" id="CM001219">
    <property type="protein sequence ID" value="KEH33200.1"/>
    <property type="molecule type" value="Genomic_DNA"/>
</dbReference>
<reference evidence="2" key="3">
    <citation type="submission" date="2015-04" db="UniProtKB">
        <authorList>
            <consortium name="EnsemblPlants"/>
        </authorList>
    </citation>
    <scope>IDENTIFICATION</scope>
    <source>
        <strain evidence="2">cv. Jemalong A17</strain>
    </source>
</reference>
<dbReference type="EnsemblPlants" id="KEH33200">
    <property type="protein sequence ID" value="KEH33200"/>
    <property type="gene ID" value="MTR_3g027355"/>
</dbReference>
<organism evidence="1 3">
    <name type="scientific">Medicago truncatula</name>
    <name type="common">Barrel medic</name>
    <name type="synonym">Medicago tribuloides</name>
    <dbReference type="NCBI Taxonomy" id="3880"/>
    <lineage>
        <taxon>Eukaryota</taxon>
        <taxon>Viridiplantae</taxon>
        <taxon>Streptophyta</taxon>
        <taxon>Embryophyta</taxon>
        <taxon>Tracheophyta</taxon>
        <taxon>Spermatophyta</taxon>
        <taxon>Magnoliopsida</taxon>
        <taxon>eudicotyledons</taxon>
        <taxon>Gunneridae</taxon>
        <taxon>Pentapetalae</taxon>
        <taxon>rosids</taxon>
        <taxon>fabids</taxon>
        <taxon>Fabales</taxon>
        <taxon>Fabaceae</taxon>
        <taxon>Papilionoideae</taxon>
        <taxon>50 kb inversion clade</taxon>
        <taxon>NPAAA clade</taxon>
        <taxon>Hologalegina</taxon>
        <taxon>IRL clade</taxon>
        <taxon>Trifolieae</taxon>
        <taxon>Medicago</taxon>
    </lineage>
</organism>
<protein>
    <submittedName>
        <fullName evidence="1 2">Uncharacterized protein</fullName>
    </submittedName>
</protein>
<reference evidence="1 3" key="1">
    <citation type="journal article" date="2011" name="Nature">
        <title>The Medicago genome provides insight into the evolution of rhizobial symbioses.</title>
        <authorList>
            <person name="Young N.D."/>
            <person name="Debelle F."/>
            <person name="Oldroyd G.E."/>
            <person name="Geurts R."/>
            <person name="Cannon S.B."/>
            <person name="Udvardi M.K."/>
            <person name="Benedito V.A."/>
            <person name="Mayer K.F."/>
            <person name="Gouzy J."/>
            <person name="Schoof H."/>
            <person name="Van de Peer Y."/>
            <person name="Proost S."/>
            <person name="Cook D.R."/>
            <person name="Meyers B.C."/>
            <person name="Spannagl M."/>
            <person name="Cheung F."/>
            <person name="De Mita S."/>
            <person name="Krishnakumar V."/>
            <person name="Gundlach H."/>
            <person name="Zhou S."/>
            <person name="Mudge J."/>
            <person name="Bharti A.K."/>
            <person name="Murray J.D."/>
            <person name="Naoumkina M.A."/>
            <person name="Rosen B."/>
            <person name="Silverstein K.A."/>
            <person name="Tang H."/>
            <person name="Rombauts S."/>
            <person name="Zhao P.X."/>
            <person name="Zhou P."/>
            <person name="Barbe V."/>
            <person name="Bardou P."/>
            <person name="Bechner M."/>
            <person name="Bellec A."/>
            <person name="Berger A."/>
            <person name="Berges H."/>
            <person name="Bidwell S."/>
            <person name="Bisseling T."/>
            <person name="Choisne N."/>
            <person name="Couloux A."/>
            <person name="Denny R."/>
            <person name="Deshpande S."/>
            <person name="Dai X."/>
            <person name="Doyle J.J."/>
            <person name="Dudez A.M."/>
            <person name="Farmer A.D."/>
            <person name="Fouteau S."/>
            <person name="Franken C."/>
            <person name="Gibelin C."/>
            <person name="Gish J."/>
            <person name="Goldstein S."/>
            <person name="Gonzalez A.J."/>
            <person name="Green P.J."/>
            <person name="Hallab A."/>
            <person name="Hartog M."/>
            <person name="Hua A."/>
            <person name="Humphray S.J."/>
            <person name="Jeong D.H."/>
            <person name="Jing Y."/>
            <person name="Jocker A."/>
            <person name="Kenton S.M."/>
            <person name="Kim D.J."/>
            <person name="Klee K."/>
            <person name="Lai H."/>
            <person name="Lang C."/>
            <person name="Lin S."/>
            <person name="Macmil S.L."/>
            <person name="Magdelenat G."/>
            <person name="Matthews L."/>
            <person name="McCorrison J."/>
            <person name="Monaghan E.L."/>
            <person name="Mun J.H."/>
            <person name="Najar F.Z."/>
            <person name="Nicholson C."/>
            <person name="Noirot C."/>
            <person name="O'Bleness M."/>
            <person name="Paule C.R."/>
            <person name="Poulain J."/>
            <person name="Prion F."/>
            <person name="Qin B."/>
            <person name="Qu C."/>
            <person name="Retzel E.F."/>
            <person name="Riddle C."/>
            <person name="Sallet E."/>
            <person name="Samain S."/>
            <person name="Samson N."/>
            <person name="Sanders I."/>
            <person name="Saurat O."/>
            <person name="Scarpelli C."/>
            <person name="Schiex T."/>
            <person name="Segurens B."/>
            <person name="Severin A.J."/>
            <person name="Sherrier D.J."/>
            <person name="Shi R."/>
            <person name="Sims S."/>
            <person name="Singer S.R."/>
            <person name="Sinharoy S."/>
            <person name="Sterck L."/>
            <person name="Viollet A."/>
            <person name="Wang B.B."/>
            <person name="Wang K."/>
            <person name="Wang M."/>
            <person name="Wang X."/>
            <person name="Warfsmann J."/>
            <person name="Weissenbach J."/>
            <person name="White D.D."/>
            <person name="White J.D."/>
            <person name="Wiley G.B."/>
            <person name="Wincker P."/>
            <person name="Xing Y."/>
            <person name="Yang L."/>
            <person name="Yao Z."/>
            <person name="Ying F."/>
            <person name="Zhai J."/>
            <person name="Zhou L."/>
            <person name="Zuber A."/>
            <person name="Denarie J."/>
            <person name="Dixon R.A."/>
            <person name="May G.D."/>
            <person name="Schwartz D.C."/>
            <person name="Rogers J."/>
            <person name="Quetier F."/>
            <person name="Town C.D."/>
            <person name="Roe B.A."/>
        </authorList>
    </citation>
    <scope>NUCLEOTIDE SEQUENCE [LARGE SCALE GENOMIC DNA]</scope>
    <source>
        <strain evidence="1">A17</strain>
        <strain evidence="2 3">cv. Jemalong A17</strain>
    </source>
</reference>
<evidence type="ECO:0000313" key="2">
    <source>
        <dbReference type="EnsemblPlants" id="KEH33200"/>
    </source>
</evidence>
<name>A0A072V4T2_MEDTR</name>
<gene>
    <name evidence="1" type="ordered locus">MTR_3g027355</name>
</gene>
<dbReference type="HOGENOM" id="CLU_2982045_0_0_1"/>
<dbReference type="AlphaFoldDB" id="A0A072V4T2"/>
<reference evidence="1 3" key="2">
    <citation type="journal article" date="2014" name="BMC Genomics">
        <title>An improved genome release (version Mt4.0) for the model legume Medicago truncatula.</title>
        <authorList>
            <person name="Tang H."/>
            <person name="Krishnakumar V."/>
            <person name="Bidwell S."/>
            <person name="Rosen B."/>
            <person name="Chan A."/>
            <person name="Zhou S."/>
            <person name="Gentzbittel L."/>
            <person name="Childs K.L."/>
            <person name="Yandell M."/>
            <person name="Gundlach H."/>
            <person name="Mayer K.F."/>
            <person name="Schwartz D.C."/>
            <person name="Town C.D."/>
        </authorList>
    </citation>
    <scope>GENOME REANNOTATION</scope>
    <source>
        <strain evidence="1">A17</strain>
        <strain evidence="2 3">cv. Jemalong A17</strain>
    </source>
</reference>
<accession>A0A072V4T2</accession>
<sequence>MNKSRRKICTPRNNMETLLHQPLPPLKNSTPSSYSDKKFLIYVDSSNEQEITLLDPIE</sequence>
<evidence type="ECO:0000313" key="3">
    <source>
        <dbReference type="Proteomes" id="UP000002051"/>
    </source>
</evidence>
<evidence type="ECO:0000313" key="1">
    <source>
        <dbReference type="EMBL" id="KEH33200.1"/>
    </source>
</evidence>
<keyword evidence="3" id="KW-1185">Reference proteome</keyword>
<proteinExistence type="predicted"/>